<dbReference type="InterPro" id="IPR032609">
    <property type="entry name" value="DUF4893"/>
</dbReference>
<organism evidence="3 4">
    <name type="scientific">Glacieibacterium frigidum</name>
    <dbReference type="NCBI Taxonomy" id="2593303"/>
    <lineage>
        <taxon>Bacteria</taxon>
        <taxon>Pseudomonadati</taxon>
        <taxon>Pseudomonadota</taxon>
        <taxon>Alphaproteobacteria</taxon>
        <taxon>Sphingomonadales</taxon>
        <taxon>Sphingosinicellaceae</taxon>
        <taxon>Glacieibacterium</taxon>
    </lineage>
</organism>
<dbReference type="Proteomes" id="UP000317894">
    <property type="component" value="Unassembled WGS sequence"/>
</dbReference>
<keyword evidence="4" id="KW-1185">Reference proteome</keyword>
<feature type="chain" id="PRO_5022197263" evidence="2">
    <location>
        <begin position="19"/>
        <end position="195"/>
    </location>
</feature>
<gene>
    <name evidence="3" type="ORF">FMM06_02370</name>
</gene>
<comment type="caution">
    <text evidence="3">The sequence shown here is derived from an EMBL/GenBank/DDBJ whole genome shotgun (WGS) entry which is preliminary data.</text>
</comment>
<accession>A0A552UFV0</accession>
<evidence type="ECO:0000313" key="3">
    <source>
        <dbReference type="EMBL" id="TRW17071.1"/>
    </source>
</evidence>
<dbReference type="Pfam" id="PF16233">
    <property type="entry name" value="DUF4893"/>
    <property type="match status" value="1"/>
</dbReference>
<dbReference type="EMBL" id="VJWA01000001">
    <property type="protein sequence ID" value="TRW17071.1"/>
    <property type="molecule type" value="Genomic_DNA"/>
</dbReference>
<reference evidence="3 4" key="1">
    <citation type="submission" date="2019-07" db="EMBL/GenBank/DDBJ databases">
        <title>Novel species isolated from glacier.</title>
        <authorList>
            <person name="Liu Q."/>
            <person name="Xin Y.-H."/>
        </authorList>
    </citation>
    <scope>NUCLEOTIDE SEQUENCE [LARGE SCALE GENOMIC DNA]</scope>
    <source>
        <strain evidence="3 4">LB1R16</strain>
    </source>
</reference>
<proteinExistence type="predicted"/>
<dbReference type="OrthoDB" id="9153930at2"/>
<evidence type="ECO:0000313" key="4">
    <source>
        <dbReference type="Proteomes" id="UP000317894"/>
    </source>
</evidence>
<sequence>MKLVAFAVLVSLAVPAVAGPQPWRREITETDRKRLAGLWRAWTTARAQVGAAGHSDAWAKEEPLTDPAAGAGGEAPPPGRYRCRTVKLGTRTAGMPVWTMSETYPCRVEQVEGGLRFVREGGAQRTAGLLFPDGDRQVYLGALSLGSEGGLFDYNADAERNQVGVLRRLGERRWRLELPWPKWESTLDVIDIVPA</sequence>
<dbReference type="RefSeq" id="WP_143554616.1">
    <property type="nucleotide sequence ID" value="NZ_VJWA01000001.1"/>
</dbReference>
<dbReference type="AlphaFoldDB" id="A0A552UFV0"/>
<feature type="region of interest" description="Disordered" evidence="1">
    <location>
        <begin position="53"/>
        <end position="79"/>
    </location>
</feature>
<name>A0A552UFV0_9SPHN</name>
<protein>
    <submittedName>
        <fullName evidence="3">DUF4893 domain-containing protein</fullName>
    </submittedName>
</protein>
<keyword evidence="2" id="KW-0732">Signal</keyword>
<evidence type="ECO:0000256" key="1">
    <source>
        <dbReference type="SAM" id="MobiDB-lite"/>
    </source>
</evidence>
<evidence type="ECO:0000256" key="2">
    <source>
        <dbReference type="SAM" id="SignalP"/>
    </source>
</evidence>
<feature type="signal peptide" evidence="2">
    <location>
        <begin position="1"/>
        <end position="18"/>
    </location>
</feature>